<evidence type="ECO:0000259" key="2">
    <source>
        <dbReference type="Pfam" id="PF03795"/>
    </source>
</evidence>
<organism evidence="3 4">
    <name type="scientific">Plantactinospora sonchi</name>
    <dbReference type="NCBI Taxonomy" id="1544735"/>
    <lineage>
        <taxon>Bacteria</taxon>
        <taxon>Bacillati</taxon>
        <taxon>Actinomycetota</taxon>
        <taxon>Actinomycetes</taxon>
        <taxon>Micromonosporales</taxon>
        <taxon>Micromonosporaceae</taxon>
        <taxon>Plantactinospora</taxon>
    </lineage>
</organism>
<feature type="domain" description="YCII-related" evidence="2">
    <location>
        <begin position="1"/>
        <end position="115"/>
    </location>
</feature>
<dbReference type="PANTHER" id="PTHR35174:SF3">
    <property type="entry name" value="BLL7171 PROTEIN"/>
    <property type="match status" value="1"/>
</dbReference>
<dbReference type="SUPFAM" id="SSF54909">
    <property type="entry name" value="Dimeric alpha+beta barrel"/>
    <property type="match status" value="1"/>
</dbReference>
<evidence type="ECO:0000313" key="3">
    <source>
        <dbReference type="EMBL" id="MEE6260098.1"/>
    </source>
</evidence>
<protein>
    <submittedName>
        <fullName evidence="3">YciI family protein</fullName>
    </submittedName>
</protein>
<name>A0ABU7RUB5_9ACTN</name>
<proteinExistence type="inferred from homology"/>
<dbReference type="Gene3D" id="3.30.70.1060">
    <property type="entry name" value="Dimeric alpha+beta barrel"/>
    <property type="match status" value="1"/>
</dbReference>
<comment type="caution">
    <text evidence="3">The sequence shown here is derived from an EMBL/GenBank/DDBJ whole genome shotgun (WGS) entry which is preliminary data.</text>
</comment>
<accession>A0ABU7RUB5</accession>
<dbReference type="Pfam" id="PF03795">
    <property type="entry name" value="YCII"/>
    <property type="match status" value="1"/>
</dbReference>
<dbReference type="InterPro" id="IPR011008">
    <property type="entry name" value="Dimeric_a/b-barrel"/>
</dbReference>
<dbReference type="EMBL" id="JAZGQK010000013">
    <property type="protein sequence ID" value="MEE6260098.1"/>
    <property type="molecule type" value="Genomic_DNA"/>
</dbReference>
<reference evidence="3 4" key="1">
    <citation type="submission" date="2024-01" db="EMBL/GenBank/DDBJ databases">
        <title>Genome insights into Plantactinospora sonchi sp. nov.</title>
        <authorList>
            <person name="Wang L."/>
        </authorList>
    </citation>
    <scope>NUCLEOTIDE SEQUENCE [LARGE SCALE GENOMIC DNA]</scope>
    <source>
        <strain evidence="3 4">NEAU-QY2</strain>
    </source>
</reference>
<comment type="similarity">
    <text evidence="1">Belongs to the YciI family.</text>
</comment>
<dbReference type="RefSeq" id="WP_331215227.1">
    <property type="nucleotide sequence ID" value="NZ_JAZGQK010000013.1"/>
</dbReference>
<dbReference type="InterPro" id="IPR005545">
    <property type="entry name" value="YCII"/>
</dbReference>
<evidence type="ECO:0000313" key="4">
    <source>
        <dbReference type="Proteomes" id="UP001332243"/>
    </source>
</evidence>
<dbReference type="PANTHER" id="PTHR35174">
    <property type="entry name" value="BLL7171 PROTEIN-RELATED"/>
    <property type="match status" value="1"/>
</dbReference>
<dbReference type="Proteomes" id="UP001332243">
    <property type="component" value="Unassembled WGS sequence"/>
</dbReference>
<sequence length="125" mass="13460">MKYLFLLYGDPAGDPAEPAAVQAEIDSYWAYDKALADAGALLDSQALQGTETATCVRVGADSGRTVTDGPFAETREILGGYYLVDLPDLDAAVDWAARCPAASRGTVEIRPVMEFDKPDWWTDPA</sequence>
<evidence type="ECO:0000256" key="1">
    <source>
        <dbReference type="ARBA" id="ARBA00007689"/>
    </source>
</evidence>
<gene>
    <name evidence="3" type="ORF">V1633_16525</name>
</gene>
<keyword evidence="4" id="KW-1185">Reference proteome</keyword>